<gene>
    <name evidence="1" type="ORF">EJ377_00465</name>
</gene>
<sequence>MSEKEGKLIVYSGLEKVVRKIMGDVDDHIGSDETFTEAISPSSLYLQWMEWERYSLPGLWMTRDKIPWRRYYLAQPVWKLGKEMRILIMHFYGEWSGRQF</sequence>
<evidence type="ECO:0000313" key="2">
    <source>
        <dbReference type="Proteomes" id="UP000276953"/>
    </source>
</evidence>
<dbReference type="AlphaFoldDB" id="A0A3S0N7U0"/>
<protein>
    <submittedName>
        <fullName evidence="1">Uncharacterized protein</fullName>
    </submittedName>
</protein>
<evidence type="ECO:0000313" key="1">
    <source>
        <dbReference type="EMBL" id="RTZ49248.1"/>
    </source>
</evidence>
<reference evidence="1 2" key="1">
    <citation type="submission" date="2018-12" db="EMBL/GenBank/DDBJ databases">
        <title>Draft Genome Sequence of Chryseobacterium arthrosphaerae strain ED882-96 Isolated from the Blood of a Patient with Liver Cirrhosis in Taiwan.</title>
        <authorList>
            <person name="Lin J.-N."/>
            <person name="Lai C.-H."/>
            <person name="Yang C.-H."/>
            <person name="Huang Y.-H."/>
        </authorList>
    </citation>
    <scope>NUCLEOTIDE SEQUENCE [LARGE SCALE GENOMIC DNA]</scope>
    <source>
        <strain evidence="1 2">ED882-96</strain>
    </source>
</reference>
<dbReference type="Proteomes" id="UP000276953">
    <property type="component" value="Unassembled WGS sequence"/>
</dbReference>
<dbReference type="EMBL" id="RYFC01000001">
    <property type="protein sequence ID" value="RTZ49248.1"/>
    <property type="molecule type" value="Genomic_DNA"/>
</dbReference>
<organism evidence="1 2">
    <name type="scientific">Chryseobacterium arthrosphaerae</name>
    <dbReference type="NCBI Taxonomy" id="651561"/>
    <lineage>
        <taxon>Bacteria</taxon>
        <taxon>Pseudomonadati</taxon>
        <taxon>Bacteroidota</taxon>
        <taxon>Flavobacteriia</taxon>
        <taxon>Flavobacteriales</taxon>
        <taxon>Weeksellaceae</taxon>
        <taxon>Chryseobacterium group</taxon>
        <taxon>Chryseobacterium</taxon>
    </lineage>
</organism>
<proteinExistence type="predicted"/>
<accession>A0A3S0N7U0</accession>
<comment type="caution">
    <text evidence="1">The sequence shown here is derived from an EMBL/GenBank/DDBJ whole genome shotgun (WGS) entry which is preliminary data.</text>
</comment>
<name>A0A3S0N7U0_9FLAO</name>